<organism evidence="2">
    <name type="scientific">Salmonella enterica I</name>
    <dbReference type="NCBI Taxonomy" id="59201"/>
    <lineage>
        <taxon>Bacteria</taxon>
        <taxon>Pseudomonadati</taxon>
        <taxon>Pseudomonadota</taxon>
        <taxon>Gammaproteobacteria</taxon>
        <taxon>Enterobacterales</taxon>
        <taxon>Enterobacteriaceae</taxon>
        <taxon>Salmonella</taxon>
    </lineage>
</organism>
<comment type="caution">
    <text evidence="2">The sequence shown here is derived from an EMBL/GenBank/DDBJ whole genome shotgun (WGS) entry which is preliminary data.</text>
</comment>
<keyword evidence="1" id="KW-0472">Membrane</keyword>
<feature type="transmembrane region" description="Helical" evidence="1">
    <location>
        <begin position="271"/>
        <end position="294"/>
    </location>
</feature>
<protein>
    <recommendedName>
        <fullName evidence="3">Glycosyltransferase RgtA/B/C/D-like domain-containing protein</fullName>
    </recommendedName>
</protein>
<feature type="transmembrane region" description="Helical" evidence="1">
    <location>
        <begin position="355"/>
        <end position="372"/>
    </location>
</feature>
<evidence type="ECO:0000313" key="2">
    <source>
        <dbReference type="EMBL" id="ECH8333448.1"/>
    </source>
</evidence>
<name>A0A5Y3IBY7_SALET</name>
<proteinExistence type="predicted"/>
<keyword evidence="1" id="KW-1133">Transmembrane helix</keyword>
<reference evidence="2" key="1">
    <citation type="submission" date="2018-08" db="EMBL/GenBank/DDBJ databases">
        <authorList>
            <consortium name="GenomeTrakr network: Whole genome sequencing for foodborne pathogen traceback"/>
        </authorList>
    </citation>
    <scope>NUCLEOTIDE SEQUENCE</scope>
    <source>
        <strain evidence="2">FDA00003824</strain>
    </source>
</reference>
<evidence type="ECO:0000256" key="1">
    <source>
        <dbReference type="SAM" id="Phobius"/>
    </source>
</evidence>
<dbReference type="EMBL" id="AAITFY010000021">
    <property type="protein sequence ID" value="ECH8333448.1"/>
    <property type="molecule type" value="Genomic_DNA"/>
</dbReference>
<feature type="transmembrane region" description="Helical" evidence="1">
    <location>
        <begin position="123"/>
        <end position="147"/>
    </location>
</feature>
<feature type="transmembrane region" description="Helical" evidence="1">
    <location>
        <begin position="84"/>
        <end position="103"/>
    </location>
</feature>
<feature type="transmembrane region" description="Helical" evidence="1">
    <location>
        <begin position="50"/>
        <end position="72"/>
    </location>
</feature>
<accession>A0A5Y3IBY7</accession>
<feature type="transmembrane region" description="Helical" evidence="1">
    <location>
        <begin position="244"/>
        <end position="264"/>
    </location>
</feature>
<gene>
    <name evidence="2" type="ORF">RU16_20950</name>
</gene>
<feature type="transmembrane region" description="Helical" evidence="1">
    <location>
        <begin position="332"/>
        <end position="349"/>
    </location>
</feature>
<sequence>MTLNIKKIAIYAICFIILAFFYASISRQILPSSDAVSGLLEGKDIADGNWTLSGWYLSTVSFYFTDIIWYGLASKIFWYGQYQAYCIPAIMYSMVTLMTFYLSKERLSSVWAISFCVALPSGFAALNILIPVIHVGTYVAMLFCFIMLDNYSKTKSLISISLYILVLALACFSDDIIKLLIIAPVAISSVIFMVKDKSPKNLIIFVATIFAYVASKFMVMYTSTHNWYILPGVPDPTFVAFDDILKNSYFFIKGFLLYSGAFFFGKPPSDITAIISVFCFVVMISLLIIFAMSVKEIFKTSMINMAICIACLIMIPAYLASNRPIDEWTIRYIVPFFILAPVVIGRSNTSKGWKFIVFGLVTTSVLLCSIYIQEKKDTSNDIINQIKNTVRQNNLTNGYASFWFASSASIDRDISIAPIDVNRGLNILACNKWLSKNYWYERGGNFVITDDDVMRNITIKEVGKPSKIIDVGDKKIFVYDKNITFSCN</sequence>
<feature type="transmembrane region" description="Helical" evidence="1">
    <location>
        <begin position="201"/>
        <end position="224"/>
    </location>
</feature>
<feature type="transmembrane region" description="Helical" evidence="1">
    <location>
        <begin position="9"/>
        <end position="30"/>
    </location>
</feature>
<feature type="transmembrane region" description="Helical" evidence="1">
    <location>
        <begin position="154"/>
        <end position="170"/>
    </location>
</feature>
<keyword evidence="1" id="KW-0812">Transmembrane</keyword>
<dbReference type="AlphaFoldDB" id="A0A5Y3IBY7"/>
<feature type="transmembrane region" description="Helical" evidence="1">
    <location>
        <begin position="300"/>
        <end position="320"/>
    </location>
</feature>
<feature type="transmembrane region" description="Helical" evidence="1">
    <location>
        <begin position="176"/>
        <end position="194"/>
    </location>
</feature>
<evidence type="ECO:0008006" key="3">
    <source>
        <dbReference type="Google" id="ProtNLM"/>
    </source>
</evidence>